<dbReference type="InterPro" id="IPR055342">
    <property type="entry name" value="MreC_beta-barrel_core"/>
</dbReference>
<gene>
    <name evidence="7" type="ORF">A3I18_02700</name>
</gene>
<evidence type="ECO:0000256" key="1">
    <source>
        <dbReference type="ARBA" id="ARBA00009369"/>
    </source>
</evidence>
<proteinExistence type="inferred from homology"/>
<keyword evidence="5" id="KW-0812">Transmembrane</keyword>
<sequence length="261" mass="29267">MNYRLGTRKKNNNFFWFLLVIIVALFFYAKLTTTFDGFFRIFFSPLWGSKNQVEETSSDVLGFFVSKKTLIASNEQLKKTASETEMMLVDRNLLLKENLELKEIMGRKISQDMLLASVLSKLNASIYDTFVIDAGSDLGLRVGDKVFAYGDILIGDLSEVSKSTSRVRLFSFPKQETFVIVGIHNIEAVAVGRGAGNFEIKLPQNTDVAIGDPVFVGGIDTKILGNISEIFSDPKDPFQLIIVKGPINLFELKWVQILKSE</sequence>
<evidence type="ECO:0000256" key="4">
    <source>
        <dbReference type="ARBA" id="ARBA00032089"/>
    </source>
</evidence>
<dbReference type="GO" id="GO:0008360">
    <property type="term" value="P:regulation of cell shape"/>
    <property type="evidence" value="ECO:0007669"/>
    <property type="project" value="UniProtKB-KW"/>
</dbReference>
<evidence type="ECO:0000256" key="3">
    <source>
        <dbReference type="ARBA" id="ARBA00022960"/>
    </source>
</evidence>
<accession>A0A1F5ESL8</accession>
<evidence type="ECO:0000259" key="6">
    <source>
        <dbReference type="Pfam" id="PF04085"/>
    </source>
</evidence>
<protein>
    <recommendedName>
        <fullName evidence="2">Cell shape-determining protein MreC</fullName>
    </recommendedName>
    <alternativeName>
        <fullName evidence="4">Cell shape protein MreC</fullName>
    </alternativeName>
</protein>
<dbReference type="PANTHER" id="PTHR34138:SF1">
    <property type="entry name" value="CELL SHAPE-DETERMINING PROTEIN MREC"/>
    <property type="match status" value="1"/>
</dbReference>
<evidence type="ECO:0000256" key="2">
    <source>
        <dbReference type="ARBA" id="ARBA00013855"/>
    </source>
</evidence>
<comment type="caution">
    <text evidence="7">The sequence shown here is derived from an EMBL/GenBank/DDBJ whole genome shotgun (WGS) entry which is preliminary data.</text>
</comment>
<feature type="transmembrane region" description="Helical" evidence="5">
    <location>
        <begin position="12"/>
        <end position="29"/>
    </location>
</feature>
<dbReference type="Proteomes" id="UP000186545">
    <property type="component" value="Unassembled WGS sequence"/>
</dbReference>
<dbReference type="Pfam" id="PF04085">
    <property type="entry name" value="MreC"/>
    <property type="match status" value="1"/>
</dbReference>
<reference evidence="7 8" key="1">
    <citation type="journal article" date="2016" name="Nat. Commun.">
        <title>Thousands of microbial genomes shed light on interconnected biogeochemical processes in an aquifer system.</title>
        <authorList>
            <person name="Anantharaman K."/>
            <person name="Brown C.T."/>
            <person name="Hug L.A."/>
            <person name="Sharon I."/>
            <person name="Castelle C.J."/>
            <person name="Probst A.J."/>
            <person name="Thomas B.C."/>
            <person name="Singh A."/>
            <person name="Wilkins M.J."/>
            <person name="Karaoz U."/>
            <person name="Brodie E.L."/>
            <person name="Williams K.H."/>
            <person name="Hubbard S.S."/>
            <person name="Banfield J.F."/>
        </authorList>
    </citation>
    <scope>NUCLEOTIDE SEQUENCE [LARGE SCALE GENOMIC DNA]</scope>
</reference>
<comment type="similarity">
    <text evidence="1">Belongs to the MreC family.</text>
</comment>
<feature type="domain" description="Rod shape-determining protein MreC beta-barrel core" evidence="6">
    <location>
        <begin position="119"/>
        <end position="259"/>
    </location>
</feature>
<evidence type="ECO:0000313" key="7">
    <source>
        <dbReference type="EMBL" id="OGD70392.1"/>
    </source>
</evidence>
<dbReference type="Gene3D" id="2.40.10.340">
    <property type="entry name" value="Rod shape-determining protein MreC, domain 1"/>
    <property type="match status" value="1"/>
</dbReference>
<dbReference type="InterPro" id="IPR042177">
    <property type="entry name" value="Cell/Rod_1"/>
</dbReference>
<dbReference type="GO" id="GO:0005886">
    <property type="term" value="C:plasma membrane"/>
    <property type="evidence" value="ECO:0007669"/>
    <property type="project" value="TreeGrafter"/>
</dbReference>
<organism evidence="7 8">
    <name type="scientific">Candidatus Campbellbacteria bacterium RIFCSPLOWO2_02_FULL_35_11</name>
    <dbReference type="NCBI Taxonomy" id="1797581"/>
    <lineage>
        <taxon>Bacteria</taxon>
        <taxon>Candidatus Campbelliibacteriota</taxon>
    </lineage>
</organism>
<keyword evidence="3" id="KW-0133">Cell shape</keyword>
<dbReference type="AlphaFoldDB" id="A0A1F5ESL8"/>
<keyword evidence="5" id="KW-0472">Membrane</keyword>
<dbReference type="InterPro" id="IPR007221">
    <property type="entry name" value="MreC"/>
</dbReference>
<dbReference type="EMBL" id="MFAD01000016">
    <property type="protein sequence ID" value="OGD70392.1"/>
    <property type="molecule type" value="Genomic_DNA"/>
</dbReference>
<dbReference type="InterPro" id="IPR042175">
    <property type="entry name" value="Cell/Rod_MreC_2"/>
</dbReference>
<evidence type="ECO:0000256" key="5">
    <source>
        <dbReference type="SAM" id="Phobius"/>
    </source>
</evidence>
<dbReference type="PANTHER" id="PTHR34138">
    <property type="entry name" value="CELL SHAPE-DETERMINING PROTEIN MREC"/>
    <property type="match status" value="1"/>
</dbReference>
<name>A0A1F5ESL8_9BACT</name>
<evidence type="ECO:0000313" key="8">
    <source>
        <dbReference type="Proteomes" id="UP000186545"/>
    </source>
</evidence>
<dbReference type="Gene3D" id="2.40.10.350">
    <property type="entry name" value="Rod shape-determining protein MreC, domain 2"/>
    <property type="match status" value="1"/>
</dbReference>
<keyword evidence="5" id="KW-1133">Transmembrane helix</keyword>